<dbReference type="Proteomes" id="UP000324974">
    <property type="component" value="Chromosome"/>
</dbReference>
<dbReference type="PANTHER" id="PTHR43133:SF8">
    <property type="entry name" value="RNA POLYMERASE SIGMA FACTOR HI_1459-RELATED"/>
    <property type="match status" value="1"/>
</dbReference>
<keyword evidence="8" id="KW-1185">Reference proteome</keyword>
<dbReference type="RefSeq" id="WP_149110274.1">
    <property type="nucleotide sequence ID" value="NZ_CP042425.1"/>
</dbReference>
<sequence length="202" mass="22767">MPELVRQTSVQPPGDLPPGDHTLVRFVRGGDEAAAQELYHRYAVRLRRLVADRCTPAFAARFDPDDIVQSVFRVLYEGVRTKFYDVPPGGELWGLLFVLAVNKVRDQVAFHQAACRNVGRTLATDAMPPGDLLDQDETNAALLRLMVEEYLAGLDETDREIVACRMTGHSVDEIADRIGRAKRTVERVLQQARNQLTELFRH</sequence>
<keyword evidence="2" id="KW-0805">Transcription regulation</keyword>
<dbReference type="InterPro" id="IPR013325">
    <property type="entry name" value="RNA_pol_sigma_r2"/>
</dbReference>
<dbReference type="SUPFAM" id="SSF88659">
    <property type="entry name" value="Sigma3 and sigma4 domains of RNA polymerase sigma factors"/>
    <property type="match status" value="1"/>
</dbReference>
<dbReference type="Gene3D" id="1.10.10.10">
    <property type="entry name" value="Winged helix-like DNA-binding domain superfamily/Winged helix DNA-binding domain"/>
    <property type="match status" value="1"/>
</dbReference>
<dbReference type="OrthoDB" id="280689at2"/>
<evidence type="ECO:0000256" key="4">
    <source>
        <dbReference type="ARBA" id="ARBA00023125"/>
    </source>
</evidence>
<dbReference type="AlphaFoldDB" id="A0A5C1AB55"/>
<dbReference type="KEGG" id="lrs:PX52LOC_02377"/>
<evidence type="ECO:0000313" key="7">
    <source>
        <dbReference type="EMBL" id="QEL15457.1"/>
    </source>
</evidence>
<keyword evidence="5" id="KW-0804">Transcription</keyword>
<keyword evidence="4" id="KW-0238">DNA-binding</keyword>
<dbReference type="InterPro" id="IPR013324">
    <property type="entry name" value="RNA_pol_sigma_r3/r4-like"/>
</dbReference>
<name>A0A5C1AB55_9BACT</name>
<dbReference type="InterPro" id="IPR039425">
    <property type="entry name" value="RNA_pol_sigma-70-like"/>
</dbReference>
<proteinExistence type="inferred from homology"/>
<keyword evidence="3" id="KW-0731">Sigma factor</keyword>
<dbReference type="GO" id="GO:0006352">
    <property type="term" value="P:DNA-templated transcription initiation"/>
    <property type="evidence" value="ECO:0007669"/>
    <property type="project" value="InterPro"/>
</dbReference>
<dbReference type="Pfam" id="PF07638">
    <property type="entry name" value="Sigma70_ECF"/>
    <property type="match status" value="1"/>
</dbReference>
<dbReference type="InterPro" id="IPR053812">
    <property type="entry name" value="HTH_Sigma70_ECF-like"/>
</dbReference>
<feature type="domain" description="RNA polymerase sigma-70 ECF-like HTH" evidence="6">
    <location>
        <begin position="23"/>
        <end position="198"/>
    </location>
</feature>
<comment type="similarity">
    <text evidence="1">Belongs to the sigma-70 factor family. ECF subfamily.</text>
</comment>
<evidence type="ECO:0000313" key="8">
    <source>
        <dbReference type="Proteomes" id="UP000324974"/>
    </source>
</evidence>
<dbReference type="GO" id="GO:0003677">
    <property type="term" value="F:DNA binding"/>
    <property type="evidence" value="ECO:0007669"/>
    <property type="project" value="UniProtKB-KW"/>
</dbReference>
<dbReference type="Gene3D" id="1.10.1740.10">
    <property type="match status" value="1"/>
</dbReference>
<dbReference type="GO" id="GO:0016987">
    <property type="term" value="F:sigma factor activity"/>
    <property type="evidence" value="ECO:0007669"/>
    <property type="project" value="UniProtKB-KW"/>
</dbReference>
<dbReference type="InterPro" id="IPR036388">
    <property type="entry name" value="WH-like_DNA-bd_sf"/>
</dbReference>
<organism evidence="7 8">
    <name type="scientific">Limnoglobus roseus</name>
    <dbReference type="NCBI Taxonomy" id="2598579"/>
    <lineage>
        <taxon>Bacteria</taxon>
        <taxon>Pseudomonadati</taxon>
        <taxon>Planctomycetota</taxon>
        <taxon>Planctomycetia</taxon>
        <taxon>Gemmatales</taxon>
        <taxon>Gemmataceae</taxon>
        <taxon>Limnoglobus</taxon>
    </lineage>
</organism>
<dbReference type="PANTHER" id="PTHR43133">
    <property type="entry name" value="RNA POLYMERASE ECF-TYPE SIGMA FACTO"/>
    <property type="match status" value="1"/>
</dbReference>
<evidence type="ECO:0000256" key="3">
    <source>
        <dbReference type="ARBA" id="ARBA00023082"/>
    </source>
</evidence>
<accession>A0A5C1AB55</accession>
<evidence type="ECO:0000256" key="5">
    <source>
        <dbReference type="ARBA" id="ARBA00023163"/>
    </source>
</evidence>
<reference evidence="8" key="1">
    <citation type="submission" date="2019-08" db="EMBL/GenBank/DDBJ databases">
        <title>Limnoglobus roseus gen. nov., sp. nov., a novel freshwater planctomycete with a giant genome from the family Gemmataceae.</title>
        <authorList>
            <person name="Kulichevskaya I.S."/>
            <person name="Naumoff D.G."/>
            <person name="Miroshnikov K."/>
            <person name="Ivanova A."/>
            <person name="Philippov D.A."/>
            <person name="Hakobyan A."/>
            <person name="Rijpstra I.C."/>
            <person name="Sinninghe Damste J.S."/>
            <person name="Liesack W."/>
            <person name="Dedysh S.N."/>
        </authorList>
    </citation>
    <scope>NUCLEOTIDE SEQUENCE [LARGE SCALE GENOMIC DNA]</scope>
    <source>
        <strain evidence="8">PX52</strain>
    </source>
</reference>
<gene>
    <name evidence="7" type="ORF">PX52LOC_02377</name>
</gene>
<evidence type="ECO:0000256" key="2">
    <source>
        <dbReference type="ARBA" id="ARBA00023015"/>
    </source>
</evidence>
<dbReference type="SUPFAM" id="SSF88946">
    <property type="entry name" value="Sigma2 domain of RNA polymerase sigma factors"/>
    <property type="match status" value="1"/>
</dbReference>
<protein>
    <submittedName>
        <fullName evidence="7">Sigma-70 family RNA polymerase sigma factor</fullName>
    </submittedName>
</protein>
<dbReference type="EMBL" id="CP042425">
    <property type="protein sequence ID" value="QEL15457.1"/>
    <property type="molecule type" value="Genomic_DNA"/>
</dbReference>
<evidence type="ECO:0000256" key="1">
    <source>
        <dbReference type="ARBA" id="ARBA00010641"/>
    </source>
</evidence>
<evidence type="ECO:0000259" key="6">
    <source>
        <dbReference type="Pfam" id="PF07638"/>
    </source>
</evidence>